<gene>
    <name evidence="1" type="ORF">ONB1V03_LOCUS2175</name>
</gene>
<reference evidence="1" key="1">
    <citation type="submission" date="2020-11" db="EMBL/GenBank/DDBJ databases">
        <authorList>
            <person name="Tran Van P."/>
        </authorList>
    </citation>
    <scope>NUCLEOTIDE SEQUENCE</scope>
</reference>
<dbReference type="AlphaFoldDB" id="A0A7R9LF93"/>
<evidence type="ECO:0000313" key="1">
    <source>
        <dbReference type="EMBL" id="CAD7639749.1"/>
    </source>
</evidence>
<evidence type="ECO:0000313" key="2">
    <source>
        <dbReference type="Proteomes" id="UP000728032"/>
    </source>
</evidence>
<dbReference type="Gene3D" id="3.80.10.10">
    <property type="entry name" value="Ribonuclease Inhibitor"/>
    <property type="match status" value="1"/>
</dbReference>
<proteinExistence type="predicted"/>
<dbReference type="Proteomes" id="UP000728032">
    <property type="component" value="Unassembled WGS sequence"/>
</dbReference>
<dbReference type="EMBL" id="CAJPVJ010000472">
    <property type="protein sequence ID" value="CAG2162583.1"/>
    <property type="molecule type" value="Genomic_DNA"/>
</dbReference>
<keyword evidence="2" id="KW-1185">Reference proteome</keyword>
<sequence>MKSLEIEIYTCDEKSIAKVITGWISSLKSSRELFNQMKQIGINCCKLKSFSINSSNMNSDECYEYVMQTINNNFTQIKRLRISGNLYGKAKEEDDNHNMINETLRSHLLDKCKRLTHFTFTVKWYLNDSFFDNIGQHLPKLQYLSFENYDTSDEVLNELSKLTHLRAIKVGTDDRGFDNEQEYLGKHCPKFVDAYYKYFCTD</sequence>
<name>A0A7R9LF93_9ACAR</name>
<dbReference type="SUPFAM" id="SSF52047">
    <property type="entry name" value="RNI-like"/>
    <property type="match status" value="1"/>
</dbReference>
<dbReference type="InterPro" id="IPR032675">
    <property type="entry name" value="LRR_dom_sf"/>
</dbReference>
<dbReference type="EMBL" id="OC915297">
    <property type="protein sequence ID" value="CAD7639749.1"/>
    <property type="molecule type" value="Genomic_DNA"/>
</dbReference>
<organism evidence="1">
    <name type="scientific">Oppiella nova</name>
    <dbReference type="NCBI Taxonomy" id="334625"/>
    <lineage>
        <taxon>Eukaryota</taxon>
        <taxon>Metazoa</taxon>
        <taxon>Ecdysozoa</taxon>
        <taxon>Arthropoda</taxon>
        <taxon>Chelicerata</taxon>
        <taxon>Arachnida</taxon>
        <taxon>Acari</taxon>
        <taxon>Acariformes</taxon>
        <taxon>Sarcoptiformes</taxon>
        <taxon>Oribatida</taxon>
        <taxon>Brachypylina</taxon>
        <taxon>Oppioidea</taxon>
        <taxon>Oppiidae</taxon>
        <taxon>Oppiella</taxon>
    </lineage>
</organism>
<protein>
    <submittedName>
        <fullName evidence="1">Uncharacterized protein</fullName>
    </submittedName>
</protein>
<dbReference type="OrthoDB" id="6535632at2759"/>
<accession>A0A7R9LF93</accession>